<name>A0A2T7BKX6_9BACT</name>
<protein>
    <submittedName>
        <fullName evidence="1">Uncharacterized protein</fullName>
    </submittedName>
</protein>
<accession>A0A2T7BKX6</accession>
<dbReference type="OrthoDB" id="676791at2"/>
<dbReference type="EMBL" id="QCYK01000001">
    <property type="protein sequence ID" value="PUZ28281.1"/>
    <property type="molecule type" value="Genomic_DNA"/>
</dbReference>
<dbReference type="AlphaFoldDB" id="A0A2T7BKX6"/>
<dbReference type="Proteomes" id="UP000244450">
    <property type="component" value="Unassembled WGS sequence"/>
</dbReference>
<reference evidence="1 2" key="1">
    <citation type="submission" date="2018-04" db="EMBL/GenBank/DDBJ databases">
        <title>Chitinophaga fuyangensis sp. nov., isolated from soil in a chemical factory.</title>
        <authorList>
            <person name="Chen K."/>
        </authorList>
    </citation>
    <scope>NUCLEOTIDE SEQUENCE [LARGE SCALE GENOMIC DNA]</scope>
    <source>
        <strain evidence="1 2">LY-1</strain>
    </source>
</reference>
<gene>
    <name evidence="1" type="ORF">DCC81_02000</name>
</gene>
<keyword evidence="2" id="KW-1185">Reference proteome</keyword>
<evidence type="ECO:0000313" key="2">
    <source>
        <dbReference type="Proteomes" id="UP000244450"/>
    </source>
</evidence>
<sequence length="64" mass="7368">MTISKDFQSLEQHLAQYGLQAVAIEQHTPEVFKVCFLNKIERAQWEKQRHAQGGLPLCSNKQSK</sequence>
<proteinExistence type="predicted"/>
<dbReference type="RefSeq" id="WP_108684919.1">
    <property type="nucleotide sequence ID" value="NZ_QCYK01000001.1"/>
</dbReference>
<evidence type="ECO:0000313" key="1">
    <source>
        <dbReference type="EMBL" id="PUZ28281.1"/>
    </source>
</evidence>
<comment type="caution">
    <text evidence="1">The sequence shown here is derived from an EMBL/GenBank/DDBJ whole genome shotgun (WGS) entry which is preliminary data.</text>
</comment>
<organism evidence="1 2">
    <name type="scientific">Chitinophaga parva</name>
    <dbReference type="NCBI Taxonomy" id="2169414"/>
    <lineage>
        <taxon>Bacteria</taxon>
        <taxon>Pseudomonadati</taxon>
        <taxon>Bacteroidota</taxon>
        <taxon>Chitinophagia</taxon>
        <taxon>Chitinophagales</taxon>
        <taxon>Chitinophagaceae</taxon>
        <taxon>Chitinophaga</taxon>
    </lineage>
</organism>